<evidence type="ECO:0000313" key="3">
    <source>
        <dbReference type="Proteomes" id="UP000217768"/>
    </source>
</evidence>
<accession>A0A2A2ZAM5</accession>
<feature type="compositionally biased region" description="Acidic residues" evidence="1">
    <location>
        <begin position="79"/>
        <end position="91"/>
    </location>
</feature>
<feature type="region of interest" description="Disordered" evidence="1">
    <location>
        <begin position="67"/>
        <end position="91"/>
    </location>
</feature>
<evidence type="ECO:0000313" key="2">
    <source>
        <dbReference type="EMBL" id="PBA23526.1"/>
    </source>
</evidence>
<dbReference type="AlphaFoldDB" id="A0A2A2ZAM5"/>
<reference evidence="2 3" key="1">
    <citation type="submission" date="2017-08" db="EMBL/GenBank/DDBJ databases">
        <title>Phylogenetic analysis of Mycobacterium avium complex whole genomes.</title>
        <authorList>
            <person name="Caverly L.J."/>
            <person name="Spilker T."/>
            <person name="Lipuma J."/>
        </authorList>
    </citation>
    <scope>NUCLEOTIDE SEQUENCE [LARGE SCALE GENOMIC DNA]</scope>
    <source>
        <strain evidence="2 3">FLAC0165</strain>
    </source>
</reference>
<feature type="compositionally biased region" description="Basic and acidic residues" evidence="1">
    <location>
        <begin position="67"/>
        <end position="76"/>
    </location>
</feature>
<gene>
    <name evidence="2" type="ORF">CKJ66_28070</name>
</gene>
<proteinExistence type="predicted"/>
<name>A0A2A2ZAM5_MYCAV</name>
<dbReference type="EMBL" id="NSFD01000064">
    <property type="protein sequence ID" value="PBA23526.1"/>
    <property type="molecule type" value="Genomic_DNA"/>
</dbReference>
<sequence>MGSMGGFSGEEFLDRFDADECLDGPVGCDGPVVAYLALSGSGARYPRCERHQQANVERLTPLMAGIRERYPDHPPADWDPMDCGESWYEEE</sequence>
<protein>
    <submittedName>
        <fullName evidence="2">Uncharacterized protein</fullName>
    </submittedName>
</protein>
<comment type="caution">
    <text evidence="2">The sequence shown here is derived from an EMBL/GenBank/DDBJ whole genome shotgun (WGS) entry which is preliminary data.</text>
</comment>
<evidence type="ECO:0000256" key="1">
    <source>
        <dbReference type="SAM" id="MobiDB-lite"/>
    </source>
</evidence>
<organism evidence="2 3">
    <name type="scientific">Mycobacterium avium</name>
    <dbReference type="NCBI Taxonomy" id="1764"/>
    <lineage>
        <taxon>Bacteria</taxon>
        <taxon>Bacillati</taxon>
        <taxon>Actinomycetota</taxon>
        <taxon>Actinomycetes</taxon>
        <taxon>Mycobacteriales</taxon>
        <taxon>Mycobacteriaceae</taxon>
        <taxon>Mycobacterium</taxon>
        <taxon>Mycobacterium avium complex (MAC)</taxon>
    </lineage>
</organism>
<dbReference type="Proteomes" id="UP000217768">
    <property type="component" value="Unassembled WGS sequence"/>
</dbReference>